<dbReference type="InterPro" id="IPR036770">
    <property type="entry name" value="Ankyrin_rpt-contain_sf"/>
</dbReference>
<evidence type="ECO:0000313" key="5">
    <source>
        <dbReference type="EMBL" id="KAL3391967.1"/>
    </source>
</evidence>
<dbReference type="Proteomes" id="UP001627154">
    <property type="component" value="Unassembled WGS sequence"/>
</dbReference>
<dbReference type="PRINTS" id="PR01415">
    <property type="entry name" value="ANKYRIN"/>
</dbReference>
<evidence type="ECO:0000256" key="2">
    <source>
        <dbReference type="ARBA" id="ARBA00023043"/>
    </source>
</evidence>
<accession>A0ABD2WGK1</accession>
<evidence type="ECO:0000256" key="4">
    <source>
        <dbReference type="SAM" id="MobiDB-lite"/>
    </source>
</evidence>
<protein>
    <submittedName>
        <fullName evidence="5">Uncharacterized protein</fullName>
    </submittedName>
</protein>
<dbReference type="Pfam" id="PF13857">
    <property type="entry name" value="Ank_5"/>
    <property type="match status" value="1"/>
</dbReference>
<sequence length="958" mass="108899">MSSSDDTNDDFSSGDEGEVPSLEELKSLRDSSDWEKQIEHQTIECFHELRNLLRIGRWKGQQLPNLRDIFTPRQIERLLTEDFYYGENYGRSRLVRFVLASGYRDRPELDKDSGKPLLQSRRTPVHASFSWEHEAEDWDRRESRQLFKLYDRDDATYVDERGLTHLHVASRYGFVDVVERLLEAGHDPDCLTATTESRDSPAQLALAYNKIEALEALLRRGADPNLADAQGSTLLHNMCKRGDDLDEEDDSEDMARSLFEIGAENEALPRVRVDALDGEGSAALHLSVGRRGLVELLLRQGADPNLADADGFTTLHLIYRLDPNFAERFFRICDEIGREVRVDARDKLGRTALHMARGKTVIELLLRRGADPNAANEEGSTPLHILCRDSRDKNFDYAKRLLEVSEEIGRPLLIDARDKKGRTPVHLALDGSRKNLVDWLLRRGADPNLADAEGRTPLHVICDRTRGWYPDSNDDLVDVFCEIVGEIVGEVGPMISAVDAQDERGNTPLHLALGRDRTKLVESLLRRGADPNLANADRCTPLHVICRMNSNPPYGVKIVDIAQRFFDVSDDVGRPVDVDARDGKGNTPLHLVLQSPGDITTMTELLLSRGADVNLANEAGSTPLHVICEKNHCGEDLIKMIFKDCDERHRTIRIDARDDEGNTALCLALLKEDYFVRMTPLLLRRGANPNLASAEGLTPLHIICRRQYDRDNVAEVFFEINDARRQSVDVDARDKSGRTPLQLAVRNLLPNAVDQLLDHGADLAGFVFPSEEISDERFSKESNARHWRCDSLGAAINALAVIERLESRGYRLDRSDATRFMKFFAEREMFGGETEPWMFYRRFGVRAENITMIPDMSLYDLLTKFRPKEAAKFLTLSDFARLRESQTFQKYLKWHYNKESYTQLSEILLGGFCRRWALDPFWELIHKRLPLECCNMIMDHLMNKDLWNICLAAAGQSS</sequence>
<dbReference type="Pfam" id="PF00023">
    <property type="entry name" value="Ank"/>
    <property type="match status" value="1"/>
</dbReference>
<dbReference type="PANTHER" id="PTHR24198:SF165">
    <property type="entry name" value="ANKYRIN REPEAT-CONTAINING PROTEIN-RELATED"/>
    <property type="match status" value="1"/>
</dbReference>
<keyword evidence="2 3" id="KW-0040">ANK repeat</keyword>
<dbReference type="SMART" id="SM00248">
    <property type="entry name" value="ANK"/>
    <property type="match status" value="14"/>
</dbReference>
<feature type="repeat" description="ANK" evidence="3">
    <location>
        <begin position="197"/>
        <end position="229"/>
    </location>
</feature>
<dbReference type="Gene3D" id="1.25.40.20">
    <property type="entry name" value="Ankyrin repeat-containing domain"/>
    <property type="match status" value="5"/>
</dbReference>
<gene>
    <name evidence="5" type="ORF">TKK_013298</name>
</gene>
<organism evidence="5 6">
    <name type="scientific">Trichogramma kaykai</name>
    <dbReference type="NCBI Taxonomy" id="54128"/>
    <lineage>
        <taxon>Eukaryota</taxon>
        <taxon>Metazoa</taxon>
        <taxon>Ecdysozoa</taxon>
        <taxon>Arthropoda</taxon>
        <taxon>Hexapoda</taxon>
        <taxon>Insecta</taxon>
        <taxon>Pterygota</taxon>
        <taxon>Neoptera</taxon>
        <taxon>Endopterygota</taxon>
        <taxon>Hymenoptera</taxon>
        <taxon>Apocrita</taxon>
        <taxon>Proctotrupomorpha</taxon>
        <taxon>Chalcidoidea</taxon>
        <taxon>Trichogrammatidae</taxon>
        <taxon>Trichogramma</taxon>
    </lineage>
</organism>
<evidence type="ECO:0000313" key="6">
    <source>
        <dbReference type="Proteomes" id="UP001627154"/>
    </source>
</evidence>
<dbReference type="PROSITE" id="PS50297">
    <property type="entry name" value="ANK_REP_REGION"/>
    <property type="match status" value="6"/>
</dbReference>
<evidence type="ECO:0000256" key="3">
    <source>
        <dbReference type="PROSITE-ProRule" id="PRU00023"/>
    </source>
</evidence>
<feature type="repeat" description="ANK" evidence="3">
    <location>
        <begin position="420"/>
        <end position="452"/>
    </location>
</feature>
<feature type="repeat" description="ANK" evidence="3">
    <location>
        <begin position="584"/>
        <end position="618"/>
    </location>
</feature>
<dbReference type="SUPFAM" id="SSF48403">
    <property type="entry name" value="Ankyrin repeat"/>
    <property type="match status" value="2"/>
</dbReference>
<keyword evidence="1" id="KW-0677">Repeat</keyword>
<feature type="compositionally biased region" description="Acidic residues" evidence="4">
    <location>
        <begin position="1"/>
        <end position="18"/>
    </location>
</feature>
<feature type="repeat" description="ANK" evidence="3">
    <location>
        <begin position="161"/>
        <end position="193"/>
    </location>
</feature>
<proteinExistence type="predicted"/>
<feature type="region of interest" description="Disordered" evidence="4">
    <location>
        <begin position="1"/>
        <end position="24"/>
    </location>
</feature>
<reference evidence="5 6" key="1">
    <citation type="journal article" date="2024" name="bioRxiv">
        <title>A reference genome for Trichogramma kaykai: A tiny desert-dwelling parasitoid wasp with competing sex-ratio distorters.</title>
        <authorList>
            <person name="Culotta J."/>
            <person name="Lindsey A.R."/>
        </authorList>
    </citation>
    <scope>NUCLEOTIDE SEQUENCE [LARGE SCALE GENOMIC DNA]</scope>
    <source>
        <strain evidence="5 6">KSX58</strain>
    </source>
</reference>
<name>A0ABD2WGK1_9HYME</name>
<dbReference type="PROSITE" id="PS50088">
    <property type="entry name" value="ANK_REPEAT"/>
    <property type="match status" value="7"/>
</dbReference>
<dbReference type="Pfam" id="PF12796">
    <property type="entry name" value="Ank_2"/>
    <property type="match status" value="4"/>
</dbReference>
<dbReference type="PANTHER" id="PTHR24198">
    <property type="entry name" value="ANKYRIN REPEAT AND PROTEIN KINASE DOMAIN-CONTAINING PROTEIN"/>
    <property type="match status" value="1"/>
</dbReference>
<feature type="repeat" description="ANK" evidence="3">
    <location>
        <begin position="504"/>
        <end position="536"/>
    </location>
</feature>
<dbReference type="EMBL" id="JBJJXI010000107">
    <property type="protein sequence ID" value="KAL3391967.1"/>
    <property type="molecule type" value="Genomic_DNA"/>
</dbReference>
<feature type="repeat" description="ANK" evidence="3">
    <location>
        <begin position="660"/>
        <end position="694"/>
    </location>
</feature>
<keyword evidence="6" id="KW-1185">Reference proteome</keyword>
<dbReference type="AlphaFoldDB" id="A0ABD2WGK1"/>
<comment type="caution">
    <text evidence="5">The sequence shown here is derived from an EMBL/GenBank/DDBJ whole genome shotgun (WGS) entry which is preliminary data.</text>
</comment>
<dbReference type="InterPro" id="IPR002110">
    <property type="entry name" value="Ankyrin_rpt"/>
</dbReference>
<feature type="repeat" description="ANK" evidence="3">
    <location>
        <begin position="736"/>
        <end position="763"/>
    </location>
</feature>
<evidence type="ECO:0000256" key="1">
    <source>
        <dbReference type="ARBA" id="ARBA00022737"/>
    </source>
</evidence>